<evidence type="ECO:0000313" key="11">
    <source>
        <dbReference type="Proteomes" id="UP000250086"/>
    </source>
</evidence>
<dbReference type="PROSITE" id="PS01131">
    <property type="entry name" value="RRNA_A_DIMETH"/>
    <property type="match status" value="1"/>
</dbReference>
<accession>A0A2X0V712</accession>
<dbReference type="InterPro" id="IPR001737">
    <property type="entry name" value="KsgA/Erm"/>
</dbReference>
<dbReference type="GO" id="GO:0052908">
    <property type="term" value="F:16S rRNA (adenine(1518)-N(6)/adenine(1519)-N(6))-dimethyltransferase activity"/>
    <property type="evidence" value="ECO:0007669"/>
    <property type="project" value="UniProtKB-EC"/>
</dbReference>
<comment type="similarity">
    <text evidence="7">Belongs to the class I-like SAM-binding methyltransferase superfamily. rRNA adenine N(6)-methyltransferase family. RsmA subfamily.</text>
</comment>
<organism evidence="10 11">
    <name type="scientific">Anaerobiospirillum thomasii</name>
    <dbReference type="NCBI Taxonomy" id="179995"/>
    <lineage>
        <taxon>Bacteria</taxon>
        <taxon>Pseudomonadati</taxon>
        <taxon>Pseudomonadota</taxon>
        <taxon>Gammaproteobacteria</taxon>
        <taxon>Aeromonadales</taxon>
        <taxon>Succinivibrionaceae</taxon>
        <taxon>Anaerobiospirillum</taxon>
    </lineage>
</organism>
<evidence type="ECO:0000256" key="1">
    <source>
        <dbReference type="ARBA" id="ARBA00022490"/>
    </source>
</evidence>
<dbReference type="InterPro" id="IPR020596">
    <property type="entry name" value="rRNA_Ade_Mease_Trfase_CS"/>
</dbReference>
<dbReference type="InterPro" id="IPR020598">
    <property type="entry name" value="rRNA_Ade_methylase_Trfase_N"/>
</dbReference>
<dbReference type="PANTHER" id="PTHR11727">
    <property type="entry name" value="DIMETHYLADENOSINE TRANSFERASE"/>
    <property type="match status" value="1"/>
</dbReference>
<keyword evidence="11" id="KW-1185">Reference proteome</keyword>
<dbReference type="AlphaFoldDB" id="A0A2X0V712"/>
<evidence type="ECO:0000256" key="2">
    <source>
        <dbReference type="ARBA" id="ARBA00022552"/>
    </source>
</evidence>
<comment type="subcellular location">
    <subcellularLocation>
        <location evidence="7">Cytoplasm</location>
    </subcellularLocation>
</comment>
<dbReference type="Pfam" id="PF00398">
    <property type="entry name" value="RrnaAD"/>
    <property type="match status" value="1"/>
</dbReference>
<dbReference type="NCBIfam" id="TIGR00755">
    <property type="entry name" value="ksgA"/>
    <property type="match status" value="1"/>
</dbReference>
<evidence type="ECO:0000313" key="10">
    <source>
        <dbReference type="EMBL" id="SPT69653.1"/>
    </source>
</evidence>
<dbReference type="InterPro" id="IPR023165">
    <property type="entry name" value="rRNA_Ade_diMease-like_C"/>
</dbReference>
<dbReference type="InterPro" id="IPR029063">
    <property type="entry name" value="SAM-dependent_MTases_sf"/>
</dbReference>
<evidence type="ECO:0000256" key="7">
    <source>
        <dbReference type="HAMAP-Rule" id="MF_00607"/>
    </source>
</evidence>
<keyword evidence="4 7" id="KW-0808">Transferase</keyword>
<dbReference type="GO" id="GO:0003723">
    <property type="term" value="F:RNA binding"/>
    <property type="evidence" value="ECO:0007669"/>
    <property type="project" value="UniProtKB-UniRule"/>
</dbReference>
<dbReference type="Gene3D" id="3.40.50.150">
    <property type="entry name" value="Vaccinia Virus protein VP39"/>
    <property type="match status" value="1"/>
</dbReference>
<proteinExistence type="inferred from homology"/>
<feature type="binding site" evidence="7 8">
    <location>
        <position position="19"/>
    </location>
    <ligand>
        <name>S-adenosyl-L-methionine</name>
        <dbReference type="ChEBI" id="CHEBI:59789"/>
    </ligand>
</feature>
<dbReference type="SMART" id="SM00650">
    <property type="entry name" value="rADc"/>
    <property type="match status" value="1"/>
</dbReference>
<gene>
    <name evidence="7 10" type="primary">rsmA</name>
    <name evidence="7" type="synonym">ksgA</name>
    <name evidence="10" type="ORF">NCTC13093_01032</name>
</gene>
<evidence type="ECO:0000259" key="9">
    <source>
        <dbReference type="SMART" id="SM00650"/>
    </source>
</evidence>
<dbReference type="FunFam" id="1.10.8.100:FF:000001">
    <property type="entry name" value="Ribosomal RNA small subunit methyltransferase A"/>
    <property type="match status" value="1"/>
</dbReference>
<evidence type="ECO:0000256" key="6">
    <source>
        <dbReference type="ARBA" id="ARBA00022884"/>
    </source>
</evidence>
<keyword evidence="6 7" id="KW-0694">RNA-binding</keyword>
<keyword evidence="2 7" id="KW-0698">rRNA processing</keyword>
<dbReference type="OrthoDB" id="9814755at2"/>
<feature type="binding site" evidence="7 8">
    <location>
        <position position="89"/>
    </location>
    <ligand>
        <name>S-adenosyl-L-methionine</name>
        <dbReference type="ChEBI" id="CHEBI:59789"/>
    </ligand>
</feature>
<dbReference type="PROSITE" id="PS51689">
    <property type="entry name" value="SAM_RNA_A_N6_MT"/>
    <property type="match status" value="1"/>
</dbReference>
<dbReference type="InterPro" id="IPR011530">
    <property type="entry name" value="rRNA_adenine_dimethylase"/>
</dbReference>
<dbReference type="GO" id="GO:0005829">
    <property type="term" value="C:cytosol"/>
    <property type="evidence" value="ECO:0007669"/>
    <property type="project" value="TreeGrafter"/>
</dbReference>
<keyword evidence="3 7" id="KW-0489">Methyltransferase</keyword>
<comment type="function">
    <text evidence="7">Specifically dimethylates two adjacent adenosines (A1518 and A1519) in the loop of a conserved hairpin near the 3'-end of 16S rRNA in the 30S particle. May play a critical role in biogenesis of 30S subunits.</text>
</comment>
<comment type="catalytic activity">
    <reaction evidence="7">
        <text>adenosine(1518)/adenosine(1519) in 16S rRNA + 4 S-adenosyl-L-methionine = N(6)-dimethyladenosine(1518)/N(6)-dimethyladenosine(1519) in 16S rRNA + 4 S-adenosyl-L-homocysteine + 4 H(+)</text>
        <dbReference type="Rhea" id="RHEA:19609"/>
        <dbReference type="Rhea" id="RHEA-COMP:10232"/>
        <dbReference type="Rhea" id="RHEA-COMP:10233"/>
        <dbReference type="ChEBI" id="CHEBI:15378"/>
        <dbReference type="ChEBI" id="CHEBI:57856"/>
        <dbReference type="ChEBI" id="CHEBI:59789"/>
        <dbReference type="ChEBI" id="CHEBI:74411"/>
        <dbReference type="ChEBI" id="CHEBI:74493"/>
        <dbReference type="EC" id="2.1.1.182"/>
    </reaction>
</comment>
<keyword evidence="5 7" id="KW-0949">S-adenosyl-L-methionine</keyword>
<name>A0A2X0V712_9GAMM</name>
<dbReference type="HAMAP" id="MF_00607">
    <property type="entry name" value="16SrRNA_methyltr_A"/>
    <property type="match status" value="1"/>
</dbReference>
<evidence type="ECO:0000256" key="3">
    <source>
        <dbReference type="ARBA" id="ARBA00022603"/>
    </source>
</evidence>
<evidence type="ECO:0000256" key="5">
    <source>
        <dbReference type="ARBA" id="ARBA00022691"/>
    </source>
</evidence>
<reference evidence="10 11" key="1">
    <citation type="submission" date="2018-06" db="EMBL/GenBank/DDBJ databases">
        <authorList>
            <consortium name="Pathogen Informatics"/>
            <person name="Doyle S."/>
        </authorList>
    </citation>
    <scope>NUCLEOTIDE SEQUENCE [LARGE SCALE GENOMIC DNA]</scope>
    <source>
        <strain evidence="10 11">NCTC13093</strain>
    </source>
</reference>
<dbReference type="PANTHER" id="PTHR11727:SF7">
    <property type="entry name" value="DIMETHYLADENOSINE TRANSFERASE-RELATED"/>
    <property type="match status" value="1"/>
</dbReference>
<dbReference type="EMBL" id="UAPV01000001">
    <property type="protein sequence ID" value="SPT69653.1"/>
    <property type="molecule type" value="Genomic_DNA"/>
</dbReference>
<protein>
    <recommendedName>
        <fullName evidence="7">Ribosomal RNA small subunit methyltransferase A</fullName>
        <ecNumber evidence="7">2.1.1.182</ecNumber>
    </recommendedName>
    <alternativeName>
        <fullName evidence="7">16S rRNA (adenine(1518)-N(6)/adenine(1519)-N(6))-dimethyltransferase</fullName>
    </alternativeName>
    <alternativeName>
        <fullName evidence="7">16S rRNA dimethyladenosine transferase</fullName>
    </alternativeName>
    <alternativeName>
        <fullName evidence="7">16S rRNA dimethylase</fullName>
    </alternativeName>
    <alternativeName>
        <fullName evidence="7">S-adenosylmethionine-6-N', N'-adenosyl(rRNA) dimethyltransferase</fullName>
    </alternativeName>
</protein>
<feature type="domain" description="Ribosomal RNA adenine methylase transferase N-terminal" evidence="9">
    <location>
        <begin position="24"/>
        <end position="193"/>
    </location>
</feature>
<feature type="binding site" evidence="7 8">
    <location>
        <position position="65"/>
    </location>
    <ligand>
        <name>S-adenosyl-L-methionine</name>
        <dbReference type="ChEBI" id="CHEBI:59789"/>
    </ligand>
</feature>
<dbReference type="EC" id="2.1.1.182" evidence="7"/>
<dbReference type="SUPFAM" id="SSF53335">
    <property type="entry name" value="S-adenosyl-L-methionine-dependent methyltransferases"/>
    <property type="match status" value="1"/>
</dbReference>
<keyword evidence="1 7" id="KW-0963">Cytoplasm</keyword>
<dbReference type="RefSeq" id="WP_113743808.1">
    <property type="nucleotide sequence ID" value="NZ_UAPU01000007.1"/>
</dbReference>
<feature type="binding site" evidence="7 8">
    <location>
        <position position="44"/>
    </location>
    <ligand>
        <name>S-adenosyl-L-methionine</name>
        <dbReference type="ChEBI" id="CHEBI:59789"/>
    </ligand>
</feature>
<evidence type="ECO:0000256" key="8">
    <source>
        <dbReference type="PROSITE-ProRule" id="PRU01026"/>
    </source>
</evidence>
<evidence type="ECO:0000256" key="4">
    <source>
        <dbReference type="ARBA" id="ARBA00022679"/>
    </source>
</evidence>
<dbReference type="Gene3D" id="1.10.8.100">
    <property type="entry name" value="Ribosomal RNA adenine dimethylase-like, domain 2"/>
    <property type="match status" value="1"/>
</dbReference>
<feature type="binding site" evidence="7 8">
    <location>
        <position position="109"/>
    </location>
    <ligand>
        <name>S-adenosyl-L-methionine</name>
        <dbReference type="ChEBI" id="CHEBI:59789"/>
    </ligand>
</feature>
<dbReference type="Proteomes" id="UP000250086">
    <property type="component" value="Unassembled WGS sequence"/>
</dbReference>
<sequence>MALPPPHMKAKKRFGQNFLIDDYIIASIVDAINPKPGQRLIEIGPGHAAITRPVLDRAHALTAIELDRDLAALLREDPFLKGLEIIEADALKVNFSQLAKDGPIRVFGNLPYNITSPIIFHLLEQNGIEDMHFMLQREVVERLCSGPDSKDYGRLTVMAQFYAAIMPVLEVPPEAFSPRPKVVSAVVRLKPYNLDEKTRALAPFLNTVVTKAFSARRKTLRNALSGLFDEHELNALNIDGTKRAENLSVKTYVELAKYLLNKGKQKAF</sequence>
<feature type="binding site" evidence="7 8">
    <location>
        <position position="17"/>
    </location>
    <ligand>
        <name>S-adenosyl-L-methionine</name>
        <dbReference type="ChEBI" id="CHEBI:59789"/>
    </ligand>
</feature>